<reference evidence="1 2" key="1">
    <citation type="submission" date="2017-10" db="EMBL/GenBank/DDBJ databases">
        <title>Massilia psychrophilum sp. nov., a novel purple-pigmented bacterium isolated from Tianshan glacier, Xinjiang Municipality, China.</title>
        <authorList>
            <person name="Wang H."/>
        </authorList>
    </citation>
    <scope>NUCLEOTIDE SEQUENCE [LARGE SCALE GENOMIC DNA]</scope>
    <source>
        <strain evidence="1 2">JCM 30074</strain>
    </source>
</reference>
<sequence>MLKRFSAFVKNATSRFRRIASSIGGNLTPKDLHGEAWLAAEDISQKRGHSIDFADTADQELVLNRVYWSAKGERDWRLVSAYSIDDDREGATPWADRLAAPISATPLEILMQREATERSDSAIAASYSQAAAYNVALTNFNNDRPSLCVHLLITGGTLDHRMNRAFEVVRAQESLFHGHAVIDRDFTPLAGQHRVPIAVVHLESGQAELQF</sequence>
<dbReference type="AlphaFoldDB" id="A0A2G8T8M8"/>
<evidence type="ECO:0000313" key="1">
    <source>
        <dbReference type="EMBL" id="PIL42362.1"/>
    </source>
</evidence>
<protein>
    <submittedName>
        <fullName evidence="1">Uncharacterized protein</fullName>
    </submittedName>
</protein>
<comment type="caution">
    <text evidence="1">The sequence shown here is derived from an EMBL/GenBank/DDBJ whole genome shotgun (WGS) entry which is preliminary data.</text>
</comment>
<proteinExistence type="predicted"/>
<dbReference type="Proteomes" id="UP000230390">
    <property type="component" value="Unassembled WGS sequence"/>
</dbReference>
<name>A0A2G8T8M8_9BURK</name>
<keyword evidence="2" id="KW-1185">Reference proteome</keyword>
<dbReference type="OrthoDB" id="8722762at2"/>
<gene>
    <name evidence="1" type="ORF">CR105_24570</name>
</gene>
<organism evidence="1 2">
    <name type="scientific">Massilia eurypsychrophila</name>
    <dbReference type="NCBI Taxonomy" id="1485217"/>
    <lineage>
        <taxon>Bacteria</taxon>
        <taxon>Pseudomonadati</taxon>
        <taxon>Pseudomonadota</taxon>
        <taxon>Betaproteobacteria</taxon>
        <taxon>Burkholderiales</taxon>
        <taxon>Oxalobacteraceae</taxon>
        <taxon>Telluria group</taxon>
        <taxon>Massilia</taxon>
    </lineage>
</organism>
<dbReference type="RefSeq" id="WP_099793173.1">
    <property type="nucleotide sequence ID" value="NZ_JBHLYV010000013.1"/>
</dbReference>
<dbReference type="EMBL" id="PDOC01000028">
    <property type="protein sequence ID" value="PIL42362.1"/>
    <property type="molecule type" value="Genomic_DNA"/>
</dbReference>
<evidence type="ECO:0000313" key="2">
    <source>
        <dbReference type="Proteomes" id="UP000230390"/>
    </source>
</evidence>
<accession>A0A2G8T8M8</accession>